<evidence type="ECO:0000256" key="12">
    <source>
        <dbReference type="ARBA" id="ARBA00023012"/>
    </source>
</evidence>
<dbReference type="CDD" id="cd00082">
    <property type="entry name" value="HisKA"/>
    <property type="match status" value="1"/>
</dbReference>
<keyword evidence="6" id="KW-0808">Transferase</keyword>
<evidence type="ECO:0000256" key="8">
    <source>
        <dbReference type="ARBA" id="ARBA00022741"/>
    </source>
</evidence>
<keyword evidence="7 14" id="KW-0812">Transmembrane</keyword>
<dbReference type="PROSITE" id="PS50109">
    <property type="entry name" value="HIS_KIN"/>
    <property type="match status" value="1"/>
</dbReference>
<evidence type="ECO:0000256" key="9">
    <source>
        <dbReference type="ARBA" id="ARBA00022777"/>
    </source>
</evidence>
<feature type="domain" description="HAMP" evidence="17">
    <location>
        <begin position="190"/>
        <end position="242"/>
    </location>
</feature>
<sequence>MKKSLFLKFFVSYFFIVFFFSLFVVIFSFHSIRSHYTDSYAKDLESLCKILSPLIVQYMNSGQEEELNKLVDNIRSETDTRITIVDINGRVLKDSEEDPKLMENLSDREEIFNAKESGVGRSIRFSDTVGEQMIFVAMPLKEDKNTIGVLRLGLYLKDVEILLNRLELEILYIVLSFLFLALAGSIFFSRNLVKPIKDLNYATKKLAEGDFSIRTSVNRNDELNTLSEHFNFMTERINKLFTELSQQKDDLFLIISSMQEGVLVLDRKERILFTNSSLTEVMGREFILGKFYWEVIREGDLVELISRVRQEADNVLKELYLGDNVFLCSATFLKAKGEIVLVFHDITEMKKLENMKKDFIANVSHELRTPLTSIKGSLEMLEESPPEKKDQYLDIMKRNTERLINIIQDIAILSELEKKELPLELEEVNVKQIVEDVIKIFEREIAEKGLNLNFMADDKQYIISADPFKLEQMIINLISNAIKYTDRGEILISLRTQDTKLILTIKDTGIGIPKKDLPNIYERFYRVDKSRSRKLGGTGLGLSIVKSIVVQHKGDIKIDSTPGQGTSFTIKLNKDLN</sequence>
<dbReference type="SUPFAM" id="SSF47384">
    <property type="entry name" value="Homodimeric domain of signal transducing histidine kinase"/>
    <property type="match status" value="1"/>
</dbReference>
<name>A0A9D8KFF1_9DELT</name>
<feature type="domain" description="PAS" evidence="16">
    <location>
        <begin position="247"/>
        <end position="283"/>
    </location>
</feature>
<feature type="transmembrane region" description="Helical" evidence="14">
    <location>
        <begin position="170"/>
        <end position="188"/>
    </location>
</feature>
<keyword evidence="9" id="KW-0418">Kinase</keyword>
<evidence type="ECO:0000256" key="13">
    <source>
        <dbReference type="ARBA" id="ARBA00023136"/>
    </source>
</evidence>
<organism evidence="18 19">
    <name type="scientific">Candidatus Zymogenus saltonus</name>
    <dbReference type="NCBI Taxonomy" id="2844893"/>
    <lineage>
        <taxon>Bacteria</taxon>
        <taxon>Deltaproteobacteria</taxon>
        <taxon>Candidatus Zymogenia</taxon>
        <taxon>Candidatus Zymogeniales</taxon>
        <taxon>Candidatus Zymogenaceae</taxon>
        <taxon>Candidatus Zymogenus</taxon>
    </lineage>
</organism>
<dbReference type="SUPFAM" id="SSF55785">
    <property type="entry name" value="PYP-like sensor domain (PAS domain)"/>
    <property type="match status" value="1"/>
</dbReference>
<dbReference type="EMBL" id="JAFGIX010000030">
    <property type="protein sequence ID" value="MBN1572816.1"/>
    <property type="molecule type" value="Genomic_DNA"/>
</dbReference>
<dbReference type="InterPro" id="IPR000014">
    <property type="entry name" value="PAS"/>
</dbReference>
<evidence type="ECO:0000259" key="16">
    <source>
        <dbReference type="PROSITE" id="PS50112"/>
    </source>
</evidence>
<dbReference type="Gene3D" id="3.30.565.10">
    <property type="entry name" value="Histidine kinase-like ATPase, C-terminal domain"/>
    <property type="match status" value="1"/>
</dbReference>
<protein>
    <recommendedName>
        <fullName evidence="3">histidine kinase</fullName>
        <ecNumber evidence="3">2.7.13.3</ecNumber>
    </recommendedName>
</protein>
<dbReference type="Proteomes" id="UP000809273">
    <property type="component" value="Unassembled WGS sequence"/>
</dbReference>
<comment type="caution">
    <text evidence="18">The sequence shown here is derived from an EMBL/GenBank/DDBJ whole genome shotgun (WGS) entry which is preliminary data.</text>
</comment>
<dbReference type="Pfam" id="PF00672">
    <property type="entry name" value="HAMP"/>
    <property type="match status" value="1"/>
</dbReference>
<dbReference type="InterPro" id="IPR050398">
    <property type="entry name" value="HssS/ArlS-like"/>
</dbReference>
<reference evidence="18" key="2">
    <citation type="submission" date="2021-01" db="EMBL/GenBank/DDBJ databases">
        <authorList>
            <person name="Hahn C.R."/>
            <person name="Youssef N.H."/>
            <person name="Elshahed M."/>
        </authorList>
    </citation>
    <scope>NUCLEOTIDE SEQUENCE</scope>
    <source>
        <strain evidence="18">Zod_Metabat.24</strain>
    </source>
</reference>
<evidence type="ECO:0000313" key="18">
    <source>
        <dbReference type="EMBL" id="MBN1572816.1"/>
    </source>
</evidence>
<dbReference type="PANTHER" id="PTHR45528:SF1">
    <property type="entry name" value="SENSOR HISTIDINE KINASE CPXA"/>
    <property type="match status" value="1"/>
</dbReference>
<evidence type="ECO:0000259" key="17">
    <source>
        <dbReference type="PROSITE" id="PS50885"/>
    </source>
</evidence>
<dbReference type="FunFam" id="1.10.287.130:FF:000001">
    <property type="entry name" value="Two-component sensor histidine kinase"/>
    <property type="match status" value="1"/>
</dbReference>
<dbReference type="InterPro" id="IPR035965">
    <property type="entry name" value="PAS-like_dom_sf"/>
</dbReference>
<keyword evidence="4" id="KW-1003">Cell membrane</keyword>
<evidence type="ECO:0000256" key="1">
    <source>
        <dbReference type="ARBA" id="ARBA00000085"/>
    </source>
</evidence>
<evidence type="ECO:0000256" key="10">
    <source>
        <dbReference type="ARBA" id="ARBA00022840"/>
    </source>
</evidence>
<dbReference type="CDD" id="cd00130">
    <property type="entry name" value="PAS"/>
    <property type="match status" value="1"/>
</dbReference>
<keyword evidence="12" id="KW-0902">Two-component regulatory system</keyword>
<keyword evidence="10" id="KW-0067">ATP-binding</keyword>
<evidence type="ECO:0000256" key="6">
    <source>
        <dbReference type="ARBA" id="ARBA00022679"/>
    </source>
</evidence>
<evidence type="ECO:0000256" key="14">
    <source>
        <dbReference type="SAM" id="Phobius"/>
    </source>
</evidence>
<dbReference type="GO" id="GO:0000155">
    <property type="term" value="F:phosphorelay sensor kinase activity"/>
    <property type="evidence" value="ECO:0007669"/>
    <property type="project" value="InterPro"/>
</dbReference>
<evidence type="ECO:0000256" key="7">
    <source>
        <dbReference type="ARBA" id="ARBA00022692"/>
    </source>
</evidence>
<evidence type="ECO:0000256" key="4">
    <source>
        <dbReference type="ARBA" id="ARBA00022475"/>
    </source>
</evidence>
<keyword evidence="5" id="KW-0597">Phosphoprotein</keyword>
<dbReference type="SUPFAM" id="SSF158472">
    <property type="entry name" value="HAMP domain-like"/>
    <property type="match status" value="1"/>
</dbReference>
<dbReference type="Gene3D" id="1.10.287.130">
    <property type="match status" value="1"/>
</dbReference>
<dbReference type="InterPro" id="IPR036890">
    <property type="entry name" value="HATPase_C_sf"/>
</dbReference>
<dbReference type="PROSITE" id="PS50112">
    <property type="entry name" value="PAS"/>
    <property type="match status" value="1"/>
</dbReference>
<dbReference type="AlphaFoldDB" id="A0A9D8KFF1"/>
<dbReference type="Pfam" id="PF02518">
    <property type="entry name" value="HATPase_c"/>
    <property type="match status" value="1"/>
</dbReference>
<dbReference type="InterPro" id="IPR003661">
    <property type="entry name" value="HisK_dim/P_dom"/>
</dbReference>
<comment type="catalytic activity">
    <reaction evidence="1">
        <text>ATP + protein L-histidine = ADP + protein N-phospho-L-histidine.</text>
        <dbReference type="EC" id="2.7.13.3"/>
    </reaction>
</comment>
<evidence type="ECO:0000256" key="5">
    <source>
        <dbReference type="ARBA" id="ARBA00022553"/>
    </source>
</evidence>
<feature type="domain" description="Histidine kinase" evidence="15">
    <location>
        <begin position="362"/>
        <end position="576"/>
    </location>
</feature>
<evidence type="ECO:0000256" key="3">
    <source>
        <dbReference type="ARBA" id="ARBA00012438"/>
    </source>
</evidence>
<dbReference type="InterPro" id="IPR036097">
    <property type="entry name" value="HisK_dim/P_sf"/>
</dbReference>
<dbReference type="GO" id="GO:0005886">
    <property type="term" value="C:plasma membrane"/>
    <property type="evidence" value="ECO:0007669"/>
    <property type="project" value="UniProtKB-SubCell"/>
</dbReference>
<dbReference type="SUPFAM" id="SSF55874">
    <property type="entry name" value="ATPase domain of HSP90 chaperone/DNA topoisomerase II/histidine kinase"/>
    <property type="match status" value="1"/>
</dbReference>
<dbReference type="SMART" id="SM00388">
    <property type="entry name" value="HisKA"/>
    <property type="match status" value="1"/>
</dbReference>
<evidence type="ECO:0000313" key="19">
    <source>
        <dbReference type="Proteomes" id="UP000809273"/>
    </source>
</evidence>
<dbReference type="InterPro" id="IPR004358">
    <property type="entry name" value="Sig_transdc_His_kin-like_C"/>
</dbReference>
<evidence type="ECO:0000256" key="11">
    <source>
        <dbReference type="ARBA" id="ARBA00022989"/>
    </source>
</evidence>
<proteinExistence type="predicted"/>
<dbReference type="SMART" id="SM00304">
    <property type="entry name" value="HAMP"/>
    <property type="match status" value="1"/>
</dbReference>
<dbReference type="InterPro" id="IPR003594">
    <property type="entry name" value="HATPase_dom"/>
</dbReference>
<evidence type="ECO:0000259" key="15">
    <source>
        <dbReference type="PROSITE" id="PS50109"/>
    </source>
</evidence>
<dbReference type="PROSITE" id="PS50885">
    <property type="entry name" value="HAMP"/>
    <property type="match status" value="1"/>
</dbReference>
<evidence type="ECO:0000256" key="2">
    <source>
        <dbReference type="ARBA" id="ARBA00004651"/>
    </source>
</evidence>
<dbReference type="CDD" id="cd06225">
    <property type="entry name" value="HAMP"/>
    <property type="match status" value="1"/>
</dbReference>
<dbReference type="InterPro" id="IPR005467">
    <property type="entry name" value="His_kinase_dom"/>
</dbReference>
<reference evidence="18" key="1">
    <citation type="journal article" date="2021" name="Environ. Microbiol.">
        <title>Genomic characterization of three novel Desulfobacterota classes expand the metabolic and phylogenetic diversity of the phylum.</title>
        <authorList>
            <person name="Murphy C.L."/>
            <person name="Biggerstaff J."/>
            <person name="Eichhorn A."/>
            <person name="Ewing E."/>
            <person name="Shahan R."/>
            <person name="Soriano D."/>
            <person name="Stewart S."/>
            <person name="VanMol K."/>
            <person name="Walker R."/>
            <person name="Walters P."/>
            <person name="Elshahed M.S."/>
            <person name="Youssef N.H."/>
        </authorList>
    </citation>
    <scope>NUCLEOTIDE SEQUENCE</scope>
    <source>
        <strain evidence="18">Zod_Metabat.24</strain>
    </source>
</reference>
<keyword evidence="8" id="KW-0547">Nucleotide-binding</keyword>
<accession>A0A9D8KFF1</accession>
<keyword evidence="13 14" id="KW-0472">Membrane</keyword>
<dbReference type="EC" id="2.7.13.3" evidence="3"/>
<dbReference type="InterPro" id="IPR031967">
    <property type="entry name" value="PhoR_single_Cache-like_dom"/>
</dbReference>
<dbReference type="Gene3D" id="6.10.340.10">
    <property type="match status" value="1"/>
</dbReference>
<keyword evidence="11 14" id="KW-1133">Transmembrane helix</keyword>
<dbReference type="PRINTS" id="PR00344">
    <property type="entry name" value="BCTRLSENSOR"/>
</dbReference>
<dbReference type="InterPro" id="IPR029151">
    <property type="entry name" value="Sensor-like_sf"/>
</dbReference>
<dbReference type="PANTHER" id="PTHR45528">
    <property type="entry name" value="SENSOR HISTIDINE KINASE CPXA"/>
    <property type="match status" value="1"/>
</dbReference>
<comment type="subcellular location">
    <subcellularLocation>
        <location evidence="2">Cell membrane</location>
        <topology evidence="2">Multi-pass membrane protein</topology>
    </subcellularLocation>
</comment>
<gene>
    <name evidence="18" type="ORF">JW984_06420</name>
</gene>
<dbReference type="Gene3D" id="3.30.450.20">
    <property type="entry name" value="PAS domain"/>
    <property type="match status" value="2"/>
</dbReference>
<dbReference type="InterPro" id="IPR003660">
    <property type="entry name" value="HAMP_dom"/>
</dbReference>
<dbReference type="Pfam" id="PF16736">
    <property type="entry name" value="sCache_like"/>
    <property type="match status" value="1"/>
</dbReference>
<dbReference type="FunFam" id="3.30.565.10:FF:000006">
    <property type="entry name" value="Sensor histidine kinase WalK"/>
    <property type="match status" value="1"/>
</dbReference>
<dbReference type="SMART" id="SM00387">
    <property type="entry name" value="HATPase_c"/>
    <property type="match status" value="1"/>
</dbReference>
<dbReference type="CDD" id="cd16922">
    <property type="entry name" value="HATPase_EvgS-ArcB-TorS-like"/>
    <property type="match status" value="1"/>
</dbReference>
<dbReference type="GO" id="GO:0005524">
    <property type="term" value="F:ATP binding"/>
    <property type="evidence" value="ECO:0007669"/>
    <property type="project" value="UniProtKB-KW"/>
</dbReference>
<feature type="transmembrane region" description="Helical" evidence="14">
    <location>
        <begin position="6"/>
        <end position="29"/>
    </location>
</feature>
<dbReference type="Pfam" id="PF00512">
    <property type="entry name" value="HisKA"/>
    <property type="match status" value="1"/>
</dbReference>
<dbReference type="SUPFAM" id="SSF103190">
    <property type="entry name" value="Sensory domain-like"/>
    <property type="match status" value="1"/>
</dbReference>
<dbReference type="SMART" id="SM00091">
    <property type="entry name" value="PAS"/>
    <property type="match status" value="1"/>
</dbReference>